<evidence type="ECO:0000256" key="1">
    <source>
        <dbReference type="SAM" id="Phobius"/>
    </source>
</evidence>
<organism evidence="2 3">
    <name type="scientific">Puccinia sorghi</name>
    <dbReference type="NCBI Taxonomy" id="27349"/>
    <lineage>
        <taxon>Eukaryota</taxon>
        <taxon>Fungi</taxon>
        <taxon>Dikarya</taxon>
        <taxon>Basidiomycota</taxon>
        <taxon>Pucciniomycotina</taxon>
        <taxon>Pucciniomycetes</taxon>
        <taxon>Pucciniales</taxon>
        <taxon>Pucciniaceae</taxon>
        <taxon>Puccinia</taxon>
    </lineage>
</organism>
<keyword evidence="1" id="KW-1133">Transmembrane helix</keyword>
<feature type="transmembrane region" description="Helical" evidence="1">
    <location>
        <begin position="117"/>
        <end position="137"/>
    </location>
</feature>
<reference evidence="2 3" key="1">
    <citation type="submission" date="2015-08" db="EMBL/GenBank/DDBJ databases">
        <title>Next Generation Sequencing and Analysis of the Genome of Puccinia sorghi L Schw, the Causal Agent of Maize Common Rust.</title>
        <authorList>
            <person name="Rochi L."/>
            <person name="Burguener G."/>
            <person name="Darino M."/>
            <person name="Turjanski A."/>
            <person name="Kreff E."/>
            <person name="Dieguez M.J."/>
            <person name="Sacco F."/>
        </authorList>
    </citation>
    <scope>NUCLEOTIDE SEQUENCE [LARGE SCALE GENOMIC DNA]</scope>
    <source>
        <strain evidence="2 3">RO10H11247</strain>
    </source>
</reference>
<dbReference type="OrthoDB" id="5586934at2759"/>
<evidence type="ECO:0000313" key="3">
    <source>
        <dbReference type="Proteomes" id="UP000037035"/>
    </source>
</evidence>
<feature type="transmembrane region" description="Helical" evidence="1">
    <location>
        <begin position="331"/>
        <end position="348"/>
    </location>
</feature>
<feature type="transmembrane region" description="Helical" evidence="1">
    <location>
        <begin position="308"/>
        <end position="325"/>
    </location>
</feature>
<gene>
    <name evidence="2" type="ORF">VP01_1292g4</name>
</gene>
<keyword evidence="1" id="KW-0812">Transmembrane</keyword>
<keyword evidence="1" id="KW-0472">Membrane</keyword>
<comment type="caution">
    <text evidence="2">The sequence shown here is derived from an EMBL/GenBank/DDBJ whole genome shotgun (WGS) entry which is preliminary data.</text>
</comment>
<feature type="transmembrane region" description="Helical" evidence="1">
    <location>
        <begin position="243"/>
        <end position="268"/>
    </location>
</feature>
<feature type="transmembrane region" description="Helical" evidence="1">
    <location>
        <begin position="280"/>
        <end position="301"/>
    </location>
</feature>
<feature type="transmembrane region" description="Helical" evidence="1">
    <location>
        <begin position="210"/>
        <end position="231"/>
    </location>
</feature>
<proteinExistence type="predicted"/>
<feature type="transmembrane region" description="Helical" evidence="1">
    <location>
        <begin position="187"/>
        <end position="204"/>
    </location>
</feature>
<sequence>MGEDSEEEAESDDEWDYLHVQLTQTALLRKPLAASDCSPLSRVPALRVLRHISSYLVRKKGAHTGSTALFTSYHSSFNSDSHHALAIKVSNVVFMYPQSSCCCTITCCSLWMLCMQILNVIVFVFFFGTNVYSSLGGPSTGYYSQKETYITPAPETFWIWTVINFLFLGFVVFQFLESGTKASIDVIGWRFAAIGVLQSIWVHLSVGHHYILAFVFSLLVASVVSHVYWDLVASSLRSKTELLLVHLPFSLLHAYLVFLLMLSAFTAFGVDKADHKAGPITQALVIVALLLLASTGIGYTLHSDQGDVAGAIVIAIELAGVFARQTDPESIHWVALASFVATACFASVRGGRIRLMDSERAPLIA</sequence>
<protein>
    <submittedName>
        <fullName evidence="2">Uncharacterized protein</fullName>
    </submittedName>
</protein>
<dbReference type="AlphaFoldDB" id="A0A0L6VND6"/>
<dbReference type="VEuPathDB" id="FungiDB:VP01_1292g4"/>
<dbReference type="STRING" id="27349.A0A0L6VND6"/>
<dbReference type="EMBL" id="LAVV01003254">
    <property type="protein sequence ID" value="KNZ62268.1"/>
    <property type="molecule type" value="Genomic_DNA"/>
</dbReference>
<name>A0A0L6VND6_9BASI</name>
<evidence type="ECO:0000313" key="2">
    <source>
        <dbReference type="EMBL" id="KNZ62268.1"/>
    </source>
</evidence>
<feature type="transmembrane region" description="Helical" evidence="1">
    <location>
        <begin position="157"/>
        <end position="175"/>
    </location>
</feature>
<dbReference type="Proteomes" id="UP000037035">
    <property type="component" value="Unassembled WGS sequence"/>
</dbReference>
<keyword evidence="3" id="KW-1185">Reference proteome</keyword>
<accession>A0A0L6VND6</accession>